<dbReference type="KEGG" id="slia:HA039_33180"/>
<dbReference type="RefSeq" id="WP_167035711.1">
    <property type="nucleotide sequence ID" value="NZ_CP050177.1"/>
</dbReference>
<name>A0A6G9H7K1_9ACTN</name>
<keyword evidence="3" id="KW-1185">Reference proteome</keyword>
<dbReference type="AlphaFoldDB" id="A0A6G9H7K1"/>
<keyword evidence="1" id="KW-0732">Signal</keyword>
<feature type="chain" id="PRO_5026294441" description="Secreted protein" evidence="1">
    <location>
        <begin position="31"/>
        <end position="227"/>
    </location>
</feature>
<gene>
    <name evidence="2" type="ORF">HA039_33180</name>
</gene>
<organism evidence="2 3">
    <name type="scientific">Streptomyces liangshanensis</name>
    <dbReference type="NCBI Taxonomy" id="2717324"/>
    <lineage>
        <taxon>Bacteria</taxon>
        <taxon>Bacillati</taxon>
        <taxon>Actinomycetota</taxon>
        <taxon>Actinomycetes</taxon>
        <taxon>Kitasatosporales</taxon>
        <taxon>Streptomycetaceae</taxon>
        <taxon>Streptomyces</taxon>
    </lineage>
</organism>
<evidence type="ECO:0000313" key="2">
    <source>
        <dbReference type="EMBL" id="QIQ06522.1"/>
    </source>
</evidence>
<protein>
    <recommendedName>
        <fullName evidence="4">Secreted protein</fullName>
    </recommendedName>
</protein>
<dbReference type="EMBL" id="CP050177">
    <property type="protein sequence ID" value="QIQ06522.1"/>
    <property type="molecule type" value="Genomic_DNA"/>
</dbReference>
<feature type="signal peptide" evidence="1">
    <location>
        <begin position="1"/>
        <end position="30"/>
    </location>
</feature>
<sequence length="227" mass="23916">MSGKRSPRRTRVASALAATGTAATAMIAFAAPAQAGGPYFPPPPPSTPCTAANQGEEQVTTDARVEPTVVSFAIVNVAAGTTHTQSVTLTHSATATTQTSTNVSTKVGFKLFASAEVSAGFSLVKTKSSTDSWSNTMTWNFTAPGRYILYKGTRSVTGRYENYRCWKTGPTAPIPGVYMWQIYSPTGTEFGTYSAYSGEESGTVRCEENPPVNTVAGQARKLLDGCA</sequence>
<evidence type="ECO:0000313" key="3">
    <source>
        <dbReference type="Proteomes" id="UP000501179"/>
    </source>
</evidence>
<reference evidence="2 3" key="1">
    <citation type="submission" date="2020-03" db="EMBL/GenBank/DDBJ databases">
        <title>A novel species.</title>
        <authorList>
            <person name="Gao J."/>
        </authorList>
    </citation>
    <scope>NUCLEOTIDE SEQUENCE [LARGE SCALE GENOMIC DNA]</scope>
    <source>
        <strain evidence="2 3">QMT-12</strain>
    </source>
</reference>
<evidence type="ECO:0000256" key="1">
    <source>
        <dbReference type="SAM" id="SignalP"/>
    </source>
</evidence>
<dbReference type="PROSITE" id="PS51318">
    <property type="entry name" value="TAT"/>
    <property type="match status" value="1"/>
</dbReference>
<dbReference type="InterPro" id="IPR006311">
    <property type="entry name" value="TAT_signal"/>
</dbReference>
<evidence type="ECO:0008006" key="4">
    <source>
        <dbReference type="Google" id="ProtNLM"/>
    </source>
</evidence>
<dbReference type="SUPFAM" id="SSF56973">
    <property type="entry name" value="Aerolisin/ETX pore-forming domain"/>
    <property type="match status" value="1"/>
</dbReference>
<accession>A0A6G9H7K1</accession>
<dbReference type="Proteomes" id="UP000501179">
    <property type="component" value="Chromosome"/>
</dbReference>
<proteinExistence type="predicted"/>